<dbReference type="GO" id="GO:0016593">
    <property type="term" value="C:Cdc73/Paf1 complex"/>
    <property type="evidence" value="ECO:0007669"/>
    <property type="project" value="TreeGrafter"/>
</dbReference>
<dbReference type="PROSITE" id="PS50005">
    <property type="entry name" value="TPR"/>
    <property type="match status" value="1"/>
</dbReference>
<dbReference type="InterPro" id="IPR011990">
    <property type="entry name" value="TPR-like_helical_dom_sf"/>
</dbReference>
<dbReference type="PANTHER" id="PTHR14027:SF2">
    <property type="entry name" value="RNA POLYMERASE-ASSOCIATED PROTEIN CTR9 HOMOLOG"/>
    <property type="match status" value="1"/>
</dbReference>
<evidence type="ECO:0000256" key="3">
    <source>
        <dbReference type="PROSITE-ProRule" id="PRU00339"/>
    </source>
</evidence>
<evidence type="ECO:0000256" key="2">
    <source>
        <dbReference type="ARBA" id="ARBA00022803"/>
    </source>
</evidence>
<keyword evidence="5" id="KW-1185">Reference proteome</keyword>
<evidence type="ECO:0000313" key="4">
    <source>
        <dbReference type="EMBL" id="KAG0450352.1"/>
    </source>
</evidence>
<dbReference type="GO" id="GO:0006355">
    <property type="term" value="P:regulation of DNA-templated transcription"/>
    <property type="evidence" value="ECO:0007669"/>
    <property type="project" value="InterPro"/>
</dbReference>
<dbReference type="GO" id="GO:0006368">
    <property type="term" value="P:transcription elongation by RNA polymerase II"/>
    <property type="evidence" value="ECO:0007669"/>
    <property type="project" value="TreeGrafter"/>
</dbReference>
<sequence>MERQLFSRTDYDIDQKALRAYPSCPGAARLGMGYCRYILGQFDKARQAFHRVLDLDPKNIDALVALGIMELQTNEVDGIQKGMLKIQRAFEIYPYCSMGDFEKAERYYMASVKEINKPQEFALPFYGPSVETIPREIQDALKIEDKCPNALSMLGDLELKIDDGLKAKDTFRAAKDATDGKDSYATLSLLCALRGDKKLEATHFEKAKELYTKKAHVQQFVATKDELNKAAKAKSISQNLVKQLHGNGEVATTTLHSGVQSQNLGNTRHFELDVWAKERDVAGLKASINTLTSELDVWAKERDVARLKASINTLTSELDVWAKERDVPGLKASINTLTSRKHQPSRIFN</sequence>
<dbReference type="Gene3D" id="1.25.40.10">
    <property type="entry name" value="Tetratricopeptide repeat domain"/>
    <property type="match status" value="1"/>
</dbReference>
<comment type="caution">
    <text evidence="4">The sequence shown here is derived from an EMBL/GenBank/DDBJ whole genome shotgun (WGS) entry which is preliminary data.</text>
</comment>
<dbReference type="InterPro" id="IPR031101">
    <property type="entry name" value="Ctr9"/>
</dbReference>
<dbReference type="GO" id="GO:0000993">
    <property type="term" value="F:RNA polymerase II complex binding"/>
    <property type="evidence" value="ECO:0007669"/>
    <property type="project" value="TreeGrafter"/>
</dbReference>
<dbReference type="GO" id="GO:0051225">
    <property type="term" value="P:spindle assembly"/>
    <property type="evidence" value="ECO:0007669"/>
    <property type="project" value="InterPro"/>
</dbReference>
<dbReference type="InterPro" id="IPR013105">
    <property type="entry name" value="TPR_2"/>
</dbReference>
<accession>A0A835U6M7</accession>
<dbReference type="Proteomes" id="UP000636800">
    <property type="component" value="Unassembled WGS sequence"/>
</dbReference>
<dbReference type="Pfam" id="PF14817">
    <property type="entry name" value="HAUS5"/>
    <property type="match status" value="1"/>
</dbReference>
<reference evidence="4 5" key="1">
    <citation type="journal article" date="2020" name="Nat. Food">
        <title>A phased Vanilla planifolia genome enables genetic improvement of flavour and production.</title>
        <authorList>
            <person name="Hasing T."/>
            <person name="Tang H."/>
            <person name="Brym M."/>
            <person name="Khazi F."/>
            <person name="Huang T."/>
            <person name="Chambers A.H."/>
        </authorList>
    </citation>
    <scope>NUCLEOTIDE SEQUENCE [LARGE SCALE GENOMIC DNA]</scope>
    <source>
        <tissue evidence="4">Leaf</tissue>
    </source>
</reference>
<evidence type="ECO:0000313" key="5">
    <source>
        <dbReference type="Proteomes" id="UP000636800"/>
    </source>
</evidence>
<dbReference type="SUPFAM" id="SSF48452">
    <property type="entry name" value="TPR-like"/>
    <property type="match status" value="1"/>
</dbReference>
<dbReference type="PANTHER" id="PTHR14027">
    <property type="entry name" value="RNA POLYMERASE-ASSOCIATED PROTEIN CTR9"/>
    <property type="match status" value="1"/>
</dbReference>
<dbReference type="InterPro" id="IPR029131">
    <property type="entry name" value="HAUS5"/>
</dbReference>
<dbReference type="Pfam" id="PF07719">
    <property type="entry name" value="TPR_2"/>
    <property type="match status" value="1"/>
</dbReference>
<dbReference type="GO" id="GO:0070652">
    <property type="term" value="C:HAUS complex"/>
    <property type="evidence" value="ECO:0007669"/>
    <property type="project" value="InterPro"/>
</dbReference>
<dbReference type="AlphaFoldDB" id="A0A835U6M7"/>
<protein>
    <submittedName>
        <fullName evidence="4">Uncharacterized protein</fullName>
    </submittedName>
</protein>
<dbReference type="EMBL" id="JADCNL010000121">
    <property type="protein sequence ID" value="KAG0450352.1"/>
    <property type="molecule type" value="Genomic_DNA"/>
</dbReference>
<organism evidence="4 5">
    <name type="scientific">Vanilla planifolia</name>
    <name type="common">Vanilla</name>
    <dbReference type="NCBI Taxonomy" id="51239"/>
    <lineage>
        <taxon>Eukaryota</taxon>
        <taxon>Viridiplantae</taxon>
        <taxon>Streptophyta</taxon>
        <taxon>Embryophyta</taxon>
        <taxon>Tracheophyta</taxon>
        <taxon>Spermatophyta</taxon>
        <taxon>Magnoliopsida</taxon>
        <taxon>Liliopsida</taxon>
        <taxon>Asparagales</taxon>
        <taxon>Orchidaceae</taxon>
        <taxon>Vanilloideae</taxon>
        <taxon>Vanilleae</taxon>
        <taxon>Vanilla</taxon>
    </lineage>
</organism>
<keyword evidence="1" id="KW-0677">Repeat</keyword>
<dbReference type="InterPro" id="IPR019734">
    <property type="entry name" value="TPR_rpt"/>
</dbReference>
<dbReference type="SMART" id="SM00028">
    <property type="entry name" value="TPR"/>
    <property type="match status" value="1"/>
</dbReference>
<proteinExistence type="predicted"/>
<name>A0A835U6M7_VANPL</name>
<evidence type="ECO:0000256" key="1">
    <source>
        <dbReference type="ARBA" id="ARBA00022737"/>
    </source>
</evidence>
<feature type="repeat" description="TPR" evidence="3">
    <location>
        <begin position="26"/>
        <end position="59"/>
    </location>
</feature>
<gene>
    <name evidence="4" type="ORF">HPP92_026934</name>
</gene>
<keyword evidence="2 3" id="KW-0802">TPR repeat</keyword>